<dbReference type="KEGG" id="mes:Meso_0226"/>
<accession>Q11LU5</accession>
<protein>
    <submittedName>
        <fullName evidence="1">Uncharacterized protein</fullName>
    </submittedName>
</protein>
<proteinExistence type="predicted"/>
<reference evidence="1" key="1">
    <citation type="submission" date="2006-06" db="EMBL/GenBank/DDBJ databases">
        <title>Complete sequence of chromosome of Chelativorans sp. BNC1.</title>
        <authorList>
            <consortium name="US DOE Joint Genome Institute"/>
            <person name="Copeland A."/>
            <person name="Lucas S."/>
            <person name="Lapidus A."/>
            <person name="Barry K."/>
            <person name="Detter J.C."/>
            <person name="Glavina del Rio T."/>
            <person name="Hammon N."/>
            <person name="Israni S."/>
            <person name="Dalin E."/>
            <person name="Tice H."/>
            <person name="Pitluck S."/>
            <person name="Chertkov O."/>
            <person name="Brettin T."/>
            <person name="Bruce D."/>
            <person name="Han C."/>
            <person name="Tapia R."/>
            <person name="Gilna P."/>
            <person name="Schmutz J."/>
            <person name="Larimer F."/>
            <person name="Land M."/>
            <person name="Hauser L."/>
            <person name="Kyrpides N."/>
            <person name="Mikhailova N."/>
            <person name="Richardson P."/>
        </authorList>
    </citation>
    <scope>NUCLEOTIDE SEQUENCE</scope>
    <source>
        <strain evidence="1">BNC1</strain>
    </source>
</reference>
<gene>
    <name evidence="1" type="ordered locus">Meso_0226</name>
</gene>
<name>Q11LU5_CHESB</name>
<sequence>MAVGGIPVVIVPNGSPVSPGALGIPVTIVGGNGAAAVQDGQTVAMEDGSGNSLGNGTIHIDANGNVTVDWPGGGSGTPLEDGEPVNLDSHDGNTILASTVARVADGNLVGVLLPQNYAVIQDGVGNFDIANYGSGQGAVAVIARVSNNEPGVQLANSTTKIAINAAPVSITAGGKTVGATIAVDQGEWQAFPLTDATDAIVETSDTIPVIDMGGSNEDAVVVVDNHVVLHALLAPNRCIAHDQQALQIPVTGTYTDTATLTVANGVITGITLS</sequence>
<organism evidence="1">
    <name type="scientific">Chelativorans sp. (strain BNC1)</name>
    <dbReference type="NCBI Taxonomy" id="266779"/>
    <lineage>
        <taxon>Bacteria</taxon>
        <taxon>Pseudomonadati</taxon>
        <taxon>Pseudomonadota</taxon>
        <taxon>Alphaproteobacteria</taxon>
        <taxon>Hyphomicrobiales</taxon>
        <taxon>Phyllobacteriaceae</taxon>
        <taxon>Chelativorans</taxon>
    </lineage>
</organism>
<dbReference type="AlphaFoldDB" id="Q11LU5"/>
<dbReference type="HOGENOM" id="CLU_1018182_0_0_5"/>
<evidence type="ECO:0000313" key="1">
    <source>
        <dbReference type="EMBL" id="ABG61630.1"/>
    </source>
</evidence>
<dbReference type="OrthoDB" id="964913at2"/>
<dbReference type="EMBL" id="CP000390">
    <property type="protein sequence ID" value="ABG61630.1"/>
    <property type="molecule type" value="Genomic_DNA"/>
</dbReference>
<dbReference type="STRING" id="266779.Meso_0226"/>